<dbReference type="EMBL" id="GGEC01086142">
    <property type="protein sequence ID" value="MBX66626.1"/>
    <property type="molecule type" value="Transcribed_RNA"/>
</dbReference>
<accession>A0A2P2QI42</accession>
<reference evidence="1" key="1">
    <citation type="submission" date="2018-02" db="EMBL/GenBank/DDBJ databases">
        <title>Rhizophora mucronata_Transcriptome.</title>
        <authorList>
            <person name="Meera S.P."/>
            <person name="Sreeshan A."/>
            <person name="Augustine A."/>
        </authorList>
    </citation>
    <scope>NUCLEOTIDE SEQUENCE</scope>
    <source>
        <tissue evidence="1">Leaf</tissue>
    </source>
</reference>
<dbReference type="AlphaFoldDB" id="A0A2P2QI42"/>
<name>A0A2P2QI42_RHIMU</name>
<evidence type="ECO:0000313" key="1">
    <source>
        <dbReference type="EMBL" id="MBX66626.1"/>
    </source>
</evidence>
<organism evidence="1">
    <name type="scientific">Rhizophora mucronata</name>
    <name type="common">Asiatic mangrove</name>
    <dbReference type="NCBI Taxonomy" id="61149"/>
    <lineage>
        <taxon>Eukaryota</taxon>
        <taxon>Viridiplantae</taxon>
        <taxon>Streptophyta</taxon>
        <taxon>Embryophyta</taxon>
        <taxon>Tracheophyta</taxon>
        <taxon>Spermatophyta</taxon>
        <taxon>Magnoliopsida</taxon>
        <taxon>eudicotyledons</taxon>
        <taxon>Gunneridae</taxon>
        <taxon>Pentapetalae</taxon>
        <taxon>rosids</taxon>
        <taxon>fabids</taxon>
        <taxon>Malpighiales</taxon>
        <taxon>Rhizophoraceae</taxon>
        <taxon>Rhizophora</taxon>
    </lineage>
</organism>
<protein>
    <submittedName>
        <fullName evidence="1">Uncharacterized protein</fullName>
    </submittedName>
</protein>
<proteinExistence type="predicted"/>
<sequence>MPTTMPTKDTATLHACALGSGASGKWWNPAAVQIPTATKHRLGAFDTSFGEQWLSLWLIGT</sequence>